<reference evidence="2 3" key="1">
    <citation type="submission" date="2016-10" db="EMBL/GenBank/DDBJ databases">
        <authorList>
            <person name="Varghese N."/>
            <person name="Submissions S."/>
        </authorList>
    </citation>
    <scope>NUCLEOTIDE SEQUENCE [LARGE SCALE GENOMIC DNA]</scope>
    <source>
        <strain evidence="3">DSM 19823 / KCTC 23066 / CCTCC M 208030 / D25</strain>
    </source>
</reference>
<proteinExistence type="predicted"/>
<protein>
    <submittedName>
        <fullName evidence="2">Transposase DDE domain-containing protein</fullName>
    </submittedName>
</protein>
<accession>A0AAJ4W683</accession>
<dbReference type="InterPro" id="IPR002559">
    <property type="entry name" value="Transposase_11"/>
</dbReference>
<dbReference type="RefSeq" id="WP_139177149.1">
    <property type="nucleotide sequence ID" value="NZ_FOFY01000016.1"/>
</dbReference>
<evidence type="ECO:0000313" key="3">
    <source>
        <dbReference type="Proteomes" id="UP000183496"/>
    </source>
</evidence>
<sequence length="110" mass="12950">PEKALDTYKIRWQIETLFKAFKSSGFNIEDTHLKKIDRIEKLLMLVMIAFVWCYKIGDYIDTIKPIKIKNHGNRLISVFKLGLDYLSRLLLSKNEYNPLNINCFSFLSCT</sequence>
<name>A0AAJ4W683_MYRPR</name>
<dbReference type="Gene3D" id="3.90.350.10">
    <property type="entry name" value="Transposase Inhibitor Protein From Tn5, Chain A, domain 1"/>
    <property type="match status" value="1"/>
</dbReference>
<dbReference type="GO" id="GO:0006313">
    <property type="term" value="P:DNA transposition"/>
    <property type="evidence" value="ECO:0007669"/>
    <property type="project" value="InterPro"/>
</dbReference>
<dbReference type="PANTHER" id="PTHR37319">
    <property type="entry name" value="TRANSPOSASE"/>
    <property type="match status" value="1"/>
</dbReference>
<evidence type="ECO:0000313" key="2">
    <source>
        <dbReference type="EMBL" id="SER43740.1"/>
    </source>
</evidence>
<feature type="domain" description="Transposase IS4-like" evidence="1">
    <location>
        <begin position="4"/>
        <end position="51"/>
    </location>
</feature>
<evidence type="ECO:0000259" key="1">
    <source>
        <dbReference type="Pfam" id="PF01609"/>
    </source>
</evidence>
<dbReference type="Proteomes" id="UP000183496">
    <property type="component" value="Unassembled WGS sequence"/>
</dbReference>
<dbReference type="AlphaFoldDB" id="A0AAJ4W683"/>
<dbReference type="Pfam" id="PF01609">
    <property type="entry name" value="DDE_Tnp_1"/>
    <property type="match status" value="1"/>
</dbReference>
<dbReference type="PANTHER" id="PTHR37319:SF1">
    <property type="entry name" value="TRANSPOSASE TN5 DIMERISATION DOMAIN-CONTAINING PROTEIN"/>
    <property type="match status" value="1"/>
</dbReference>
<comment type="caution">
    <text evidence="2">The sequence shown here is derived from an EMBL/GenBank/DDBJ whole genome shotgun (WGS) entry which is preliminary data.</text>
</comment>
<dbReference type="EMBL" id="FOFY01000016">
    <property type="protein sequence ID" value="SER43740.1"/>
    <property type="molecule type" value="Genomic_DNA"/>
</dbReference>
<gene>
    <name evidence="2" type="ORF">SAMN04488089_1161</name>
</gene>
<dbReference type="GO" id="GO:0004803">
    <property type="term" value="F:transposase activity"/>
    <property type="evidence" value="ECO:0007669"/>
    <property type="project" value="InterPro"/>
</dbReference>
<organism evidence="2 3">
    <name type="scientific">Myroides profundi</name>
    <dbReference type="NCBI Taxonomy" id="480520"/>
    <lineage>
        <taxon>Bacteria</taxon>
        <taxon>Pseudomonadati</taxon>
        <taxon>Bacteroidota</taxon>
        <taxon>Flavobacteriia</taxon>
        <taxon>Flavobacteriales</taxon>
        <taxon>Flavobacteriaceae</taxon>
        <taxon>Myroides</taxon>
    </lineage>
</organism>
<dbReference type="InterPro" id="IPR047768">
    <property type="entry name" value="Tn5p-like"/>
</dbReference>
<dbReference type="GO" id="GO:0003677">
    <property type="term" value="F:DNA binding"/>
    <property type="evidence" value="ECO:0007669"/>
    <property type="project" value="InterPro"/>
</dbReference>
<feature type="non-terminal residue" evidence="2">
    <location>
        <position position="1"/>
    </location>
</feature>
<dbReference type="SUPFAM" id="SSF53098">
    <property type="entry name" value="Ribonuclease H-like"/>
    <property type="match status" value="1"/>
</dbReference>
<keyword evidence="3" id="KW-1185">Reference proteome</keyword>
<dbReference type="InterPro" id="IPR012337">
    <property type="entry name" value="RNaseH-like_sf"/>
</dbReference>